<sequence length="135" mass="15942">MVKTETLKQWVRRINREPVWREVAFLIDAYSLQKDKTGDFKAEICEQLAQAFTVDVFSPHWTSPPSHLELEISNQTIRHTQTAILHARKEIAKRVPVKEQLWRSLYILYEESKGLKAHNKFLEDRIVELESQLEV</sequence>
<accession>A0A0F9GN10</accession>
<organism evidence="1">
    <name type="scientific">marine sediment metagenome</name>
    <dbReference type="NCBI Taxonomy" id="412755"/>
    <lineage>
        <taxon>unclassified sequences</taxon>
        <taxon>metagenomes</taxon>
        <taxon>ecological metagenomes</taxon>
    </lineage>
</organism>
<reference evidence="1" key="1">
    <citation type="journal article" date="2015" name="Nature">
        <title>Complex archaea that bridge the gap between prokaryotes and eukaryotes.</title>
        <authorList>
            <person name="Spang A."/>
            <person name="Saw J.H."/>
            <person name="Jorgensen S.L."/>
            <person name="Zaremba-Niedzwiedzka K."/>
            <person name="Martijn J."/>
            <person name="Lind A.E."/>
            <person name="van Eijk R."/>
            <person name="Schleper C."/>
            <person name="Guy L."/>
            <person name="Ettema T.J."/>
        </authorList>
    </citation>
    <scope>NUCLEOTIDE SEQUENCE</scope>
</reference>
<name>A0A0F9GN10_9ZZZZ</name>
<comment type="caution">
    <text evidence="1">The sequence shown here is derived from an EMBL/GenBank/DDBJ whole genome shotgun (WGS) entry which is preliminary data.</text>
</comment>
<dbReference type="AlphaFoldDB" id="A0A0F9GN10"/>
<evidence type="ECO:0000313" key="1">
    <source>
        <dbReference type="EMBL" id="KKL91936.1"/>
    </source>
</evidence>
<dbReference type="EMBL" id="LAZR01019603">
    <property type="protein sequence ID" value="KKL91936.1"/>
    <property type="molecule type" value="Genomic_DNA"/>
</dbReference>
<protein>
    <submittedName>
        <fullName evidence="1">Uncharacterized protein</fullName>
    </submittedName>
</protein>
<proteinExistence type="predicted"/>
<gene>
    <name evidence="1" type="ORF">LCGC14_1889700</name>
</gene>